<comment type="caution">
    <text evidence="1">The sequence shown here is derived from an EMBL/GenBank/DDBJ whole genome shotgun (WGS) entry which is preliminary data.</text>
</comment>
<gene>
    <name evidence="1" type="ORF">F4821DRAFT_16071</name>
</gene>
<keyword evidence="2" id="KW-1185">Reference proteome</keyword>
<sequence length="666" mass="75623">MIRLINVQTYELEGFPEESVHGKYAILSHRWSDDEVIFQDMNNKDFRKKLADRSAPYSSYSNRGFTKIRETCRLARDLYKLDYAWIDSCCINRDLQDERTAAINSMFRWYMKASVCIVYLFGHKDPNKFPTRDANNSSESWFKRGWTLQELLAPKKVHFYSTGWYLIGSKTEYSVEIEAITGIPERVIRNVDELGMYSIAQRMSWAAGRVTTEEEDTAYCLCGIFGIVGMRREYGLGHGKRPPAEEAFLCLQKNIIDESNDMSIFAWSDPECSESYNLLARSPKAFSGCGDITSTCQASKRTKIGQNILDITDITETPGAIHLYFTEVTIDAEKWTDKPYWDTMPVSWTHKLTQIRYVLFVAATGENKDKKDVGICLEKIAPSLFRRVPKLPLIRMHSSAAGSIQMDICHIAIDNGTQLGKYDILNFKNTFLFHPQVVIKDVWPSGWWDHAHCRLFQPIPYSGFFTLSIWVSGTDLNLEVLYRYIGLDAWSCVLLNPQITPKAKKALDELRVDQRRREWGEFERRTDEARNLTNTAFTIDRLYFISIPPILRLYANLVGASQATQITISRTIPPPILARAVAPPPPMRMQPNPAAMRINPPVAAVAQGQWSSSGNNNIHYTMPNAATVNAVNTAPLPFARGTAWPGPAHQGQQFIGPPQPPPLGYN</sequence>
<dbReference type="Proteomes" id="UP001497680">
    <property type="component" value="Unassembled WGS sequence"/>
</dbReference>
<organism evidence="1 2">
    <name type="scientific">Hypoxylon rubiginosum</name>
    <dbReference type="NCBI Taxonomy" id="110542"/>
    <lineage>
        <taxon>Eukaryota</taxon>
        <taxon>Fungi</taxon>
        <taxon>Dikarya</taxon>
        <taxon>Ascomycota</taxon>
        <taxon>Pezizomycotina</taxon>
        <taxon>Sordariomycetes</taxon>
        <taxon>Xylariomycetidae</taxon>
        <taxon>Xylariales</taxon>
        <taxon>Hypoxylaceae</taxon>
        <taxon>Hypoxylon</taxon>
    </lineage>
</organism>
<proteinExistence type="predicted"/>
<accession>A0ACC0CNF4</accession>
<reference evidence="1 2" key="1">
    <citation type="journal article" date="2022" name="New Phytol.">
        <title>Ecological generalism drives hyperdiversity of secondary metabolite gene clusters in xylarialean endophytes.</title>
        <authorList>
            <person name="Franco M.E.E."/>
            <person name="Wisecaver J.H."/>
            <person name="Arnold A.E."/>
            <person name="Ju Y.M."/>
            <person name="Slot J.C."/>
            <person name="Ahrendt S."/>
            <person name="Moore L.P."/>
            <person name="Eastman K.E."/>
            <person name="Scott K."/>
            <person name="Konkel Z."/>
            <person name="Mondo S.J."/>
            <person name="Kuo A."/>
            <person name="Hayes R.D."/>
            <person name="Haridas S."/>
            <person name="Andreopoulos B."/>
            <person name="Riley R."/>
            <person name="LaButti K."/>
            <person name="Pangilinan J."/>
            <person name="Lipzen A."/>
            <person name="Amirebrahimi M."/>
            <person name="Yan J."/>
            <person name="Adam C."/>
            <person name="Keymanesh K."/>
            <person name="Ng V."/>
            <person name="Louie K."/>
            <person name="Northen T."/>
            <person name="Drula E."/>
            <person name="Henrissat B."/>
            <person name="Hsieh H.M."/>
            <person name="Youens-Clark K."/>
            <person name="Lutzoni F."/>
            <person name="Miadlikowska J."/>
            <person name="Eastwood D.C."/>
            <person name="Hamelin R.C."/>
            <person name="Grigoriev I.V."/>
            <person name="U'Ren J.M."/>
        </authorList>
    </citation>
    <scope>NUCLEOTIDE SEQUENCE [LARGE SCALE GENOMIC DNA]</scope>
    <source>
        <strain evidence="1 2">ER1909</strain>
    </source>
</reference>
<evidence type="ECO:0000313" key="2">
    <source>
        <dbReference type="Proteomes" id="UP001497680"/>
    </source>
</evidence>
<protein>
    <submittedName>
        <fullName evidence="1">HET-domain-containing protein</fullName>
    </submittedName>
</protein>
<evidence type="ECO:0000313" key="1">
    <source>
        <dbReference type="EMBL" id="KAI6081880.1"/>
    </source>
</evidence>
<name>A0ACC0CNF4_9PEZI</name>
<dbReference type="EMBL" id="MU394383">
    <property type="protein sequence ID" value="KAI6081880.1"/>
    <property type="molecule type" value="Genomic_DNA"/>
</dbReference>